<keyword evidence="2" id="KW-0732">Signal</keyword>
<proteinExistence type="predicted"/>
<dbReference type="RefSeq" id="WP_345098442.1">
    <property type="nucleotide sequence ID" value="NZ_BAABGS010000016.1"/>
</dbReference>
<comment type="caution">
    <text evidence="3">The sequence shown here is derived from an EMBL/GenBank/DDBJ whole genome shotgun (WGS) entry which is preliminary data.</text>
</comment>
<dbReference type="Proteomes" id="UP001597373">
    <property type="component" value="Unassembled WGS sequence"/>
</dbReference>
<feature type="compositionally biased region" description="Low complexity" evidence="1">
    <location>
        <begin position="69"/>
        <end position="83"/>
    </location>
</feature>
<evidence type="ECO:0000256" key="2">
    <source>
        <dbReference type="SAM" id="SignalP"/>
    </source>
</evidence>
<feature type="compositionally biased region" description="Polar residues" evidence="1">
    <location>
        <begin position="94"/>
        <end position="115"/>
    </location>
</feature>
<name>A0ABW5DGL3_9HYPH</name>
<feature type="compositionally biased region" description="Polar residues" evidence="1">
    <location>
        <begin position="123"/>
        <end position="149"/>
    </location>
</feature>
<evidence type="ECO:0000313" key="4">
    <source>
        <dbReference type="Proteomes" id="UP001597373"/>
    </source>
</evidence>
<dbReference type="EMBL" id="JBHUIR010000006">
    <property type="protein sequence ID" value="MFD2258490.1"/>
    <property type="molecule type" value="Genomic_DNA"/>
</dbReference>
<feature type="chain" id="PRO_5045497949" evidence="2">
    <location>
        <begin position="25"/>
        <end position="167"/>
    </location>
</feature>
<reference evidence="4" key="1">
    <citation type="journal article" date="2019" name="Int. J. Syst. Evol. Microbiol.">
        <title>The Global Catalogue of Microorganisms (GCM) 10K type strain sequencing project: providing services to taxonomists for standard genome sequencing and annotation.</title>
        <authorList>
            <consortium name="The Broad Institute Genomics Platform"/>
            <consortium name="The Broad Institute Genome Sequencing Center for Infectious Disease"/>
            <person name="Wu L."/>
            <person name="Ma J."/>
        </authorList>
    </citation>
    <scope>NUCLEOTIDE SEQUENCE [LARGE SCALE GENOMIC DNA]</scope>
    <source>
        <strain evidence="4">KCTC 23707</strain>
    </source>
</reference>
<protein>
    <submittedName>
        <fullName evidence="3">Uncharacterized protein</fullName>
    </submittedName>
</protein>
<feature type="signal peptide" evidence="2">
    <location>
        <begin position="1"/>
        <end position="24"/>
    </location>
</feature>
<sequence length="167" mass="16700">MTGMKQLASIGAIALLMSGGAAFAECLDINTTSSVNPPAAGETAPPGQAGSFQAPPKDGSTAPLEASPDRQAAAPDAAQTHPALPGADADAHGQASSNVTQQDQNAPAAGQQDQSAAAPVQKDGSNMPLQSSDADQTGTNRAMSQQDVEAQQEGDETMAAQANKEEC</sequence>
<accession>A0ABW5DGL3</accession>
<organism evidence="3 4">
    <name type="scientific">Chelativorans composti</name>
    <dbReference type="NCBI Taxonomy" id="768533"/>
    <lineage>
        <taxon>Bacteria</taxon>
        <taxon>Pseudomonadati</taxon>
        <taxon>Pseudomonadota</taxon>
        <taxon>Alphaproteobacteria</taxon>
        <taxon>Hyphomicrobiales</taxon>
        <taxon>Phyllobacteriaceae</taxon>
        <taxon>Chelativorans</taxon>
    </lineage>
</organism>
<evidence type="ECO:0000256" key="1">
    <source>
        <dbReference type="SAM" id="MobiDB-lite"/>
    </source>
</evidence>
<gene>
    <name evidence="3" type="ORF">ACFSMZ_01735</name>
</gene>
<evidence type="ECO:0000313" key="3">
    <source>
        <dbReference type="EMBL" id="MFD2258490.1"/>
    </source>
</evidence>
<feature type="region of interest" description="Disordered" evidence="1">
    <location>
        <begin position="31"/>
        <end position="167"/>
    </location>
</feature>
<keyword evidence="4" id="KW-1185">Reference proteome</keyword>